<sequence length="628" mass="72355">MIPTANGLLIPDENDINNAGRAALPIYDVLPENFSTDPMVLDNHLTASIARKNLSIGLTDKNLSTAIASTRRHPTESSSTDNYSTDSFSKKLYSADRVPQRTDTYAIDTTDSVSAFQVQLKIDSNQNSTEYTSTLSQDMTENTMSTDEMHTSIQIPLTIAEEMIRVDTETIAQQFNPFVSISFQPIFEEHHQRARAFLTCCELTDSSDRVLLKRFVDAYGLLNEQTEIIQECVDQLINSTKMACDLDLRKLDKARHLTKRFTDLYSENDSRDSNIAMQLLDQAISQTIDVTNVVDNYDNEIYGKCDSAIILLWKPSQLVDCEIYYRSLFVDYSLGQERYDKYNKEISLPFQQKTLSLLVPVKNAWNKVADQVKKNIQEKFDNKPVPEDQLEKDINHIRNTLTYYIIKLDHPMVNHYAHSAHVFKVCCTSIKTSDIFNEYLAFFDHDPNQGHHMDKFLHSCVQHQAFDPVDVMKENNECNVSYNRYLDALQKRQDFIDKYEKLNPQMVIWFREAIRLKIGQSDIIRTMTDYVDKYCQSKHVFELMFDACKTIDCEKMIRHAIGKESSKTYSYYNISVSYSFQNMILEDWDNLARTITHLDTDDENSTATMIQELQASLSGLNDTTNTGR</sequence>
<accession>A0A821NJH2</accession>
<evidence type="ECO:0000313" key="3">
    <source>
        <dbReference type="Proteomes" id="UP000663848"/>
    </source>
</evidence>
<feature type="compositionally biased region" description="Polar residues" evidence="1">
    <location>
        <begin position="76"/>
        <end position="86"/>
    </location>
</feature>
<evidence type="ECO:0000256" key="1">
    <source>
        <dbReference type="SAM" id="MobiDB-lite"/>
    </source>
</evidence>
<dbReference type="AlphaFoldDB" id="A0A821NJH2"/>
<proteinExistence type="predicted"/>
<gene>
    <name evidence="2" type="ORF">QYT958_LOCUS23026</name>
</gene>
<name>A0A821NJH2_9BILA</name>
<feature type="region of interest" description="Disordered" evidence="1">
    <location>
        <begin position="67"/>
        <end position="86"/>
    </location>
</feature>
<reference evidence="2" key="1">
    <citation type="submission" date="2021-02" db="EMBL/GenBank/DDBJ databases">
        <authorList>
            <person name="Nowell W R."/>
        </authorList>
    </citation>
    <scope>NUCLEOTIDE SEQUENCE</scope>
</reference>
<comment type="caution">
    <text evidence="2">The sequence shown here is derived from an EMBL/GenBank/DDBJ whole genome shotgun (WGS) entry which is preliminary data.</text>
</comment>
<organism evidence="2 3">
    <name type="scientific">Rotaria socialis</name>
    <dbReference type="NCBI Taxonomy" id="392032"/>
    <lineage>
        <taxon>Eukaryota</taxon>
        <taxon>Metazoa</taxon>
        <taxon>Spiralia</taxon>
        <taxon>Gnathifera</taxon>
        <taxon>Rotifera</taxon>
        <taxon>Eurotatoria</taxon>
        <taxon>Bdelloidea</taxon>
        <taxon>Philodinida</taxon>
        <taxon>Philodinidae</taxon>
        <taxon>Rotaria</taxon>
    </lineage>
</organism>
<dbReference type="EMBL" id="CAJOBR010004562">
    <property type="protein sequence ID" value="CAF4786571.1"/>
    <property type="molecule type" value="Genomic_DNA"/>
</dbReference>
<evidence type="ECO:0000313" key="2">
    <source>
        <dbReference type="EMBL" id="CAF4786571.1"/>
    </source>
</evidence>
<protein>
    <submittedName>
        <fullName evidence="2">Uncharacterized protein</fullName>
    </submittedName>
</protein>
<dbReference type="Proteomes" id="UP000663848">
    <property type="component" value="Unassembled WGS sequence"/>
</dbReference>